<organism evidence="2 3">
    <name type="scientific">[Mycobacterium] kokjensenii</name>
    <dbReference type="NCBI Taxonomy" id="3064287"/>
    <lineage>
        <taxon>Bacteria</taxon>
        <taxon>Bacillati</taxon>
        <taxon>Actinomycetota</taxon>
        <taxon>Actinomycetes</taxon>
        <taxon>Mycobacteriales</taxon>
        <taxon>Mycobacteriaceae</taxon>
        <taxon>Mycolicibacter</taxon>
    </lineage>
</organism>
<reference evidence="2 3" key="1">
    <citation type="submission" date="2023-08" db="EMBL/GenBank/DDBJ databases">
        <authorList>
            <person name="Folkvardsen B D."/>
            <person name="Norman A."/>
        </authorList>
    </citation>
    <scope>NUCLEOTIDE SEQUENCE [LARGE SCALE GENOMIC DNA]</scope>
    <source>
        <strain evidence="2 3">Mu0083</strain>
    </source>
</reference>
<evidence type="ECO:0000313" key="3">
    <source>
        <dbReference type="Proteomes" id="UP001190336"/>
    </source>
</evidence>
<evidence type="ECO:0000313" key="2">
    <source>
        <dbReference type="EMBL" id="CAJ1493453.1"/>
    </source>
</evidence>
<proteinExistence type="predicted"/>
<protein>
    <submittedName>
        <fullName evidence="2">Uncharacterized protein</fullName>
    </submittedName>
</protein>
<name>A0ABN9MS85_9MYCO</name>
<dbReference type="EMBL" id="OY726394">
    <property type="protein sequence ID" value="CAJ1493453.1"/>
    <property type="molecule type" value="Genomic_DNA"/>
</dbReference>
<feature type="region of interest" description="Disordered" evidence="1">
    <location>
        <begin position="39"/>
        <end position="60"/>
    </location>
</feature>
<keyword evidence="3" id="KW-1185">Reference proteome</keyword>
<accession>A0ABN9MS85</accession>
<dbReference type="Proteomes" id="UP001190336">
    <property type="component" value="Chromosome"/>
</dbReference>
<evidence type="ECO:0000256" key="1">
    <source>
        <dbReference type="SAM" id="MobiDB-lite"/>
    </source>
</evidence>
<gene>
    <name evidence="2" type="ORF">MU0083_000325</name>
</gene>
<sequence length="60" mass="6095">MPKIHGLTMLKQLGFGAGLLGGTAATLIVPPAVPATRDSLTPISGRRIQPPAQPPELAVA</sequence>
<dbReference type="RefSeq" id="WP_308474972.1">
    <property type="nucleotide sequence ID" value="NZ_OY726394.1"/>
</dbReference>